<name>L0D6E4_SINAD</name>
<evidence type="ECO:0000313" key="1">
    <source>
        <dbReference type="EMBL" id="AGA24974.1"/>
    </source>
</evidence>
<reference evidence="1 2" key="1">
    <citation type="submission" date="2012-02" db="EMBL/GenBank/DDBJ databases">
        <title>Complete sequence of chromosome of Singulisphaera acidiphila DSM 18658.</title>
        <authorList>
            <consortium name="US DOE Joint Genome Institute (JGI-PGF)"/>
            <person name="Lucas S."/>
            <person name="Copeland A."/>
            <person name="Lapidus A."/>
            <person name="Glavina del Rio T."/>
            <person name="Dalin E."/>
            <person name="Tice H."/>
            <person name="Bruce D."/>
            <person name="Goodwin L."/>
            <person name="Pitluck S."/>
            <person name="Peters L."/>
            <person name="Ovchinnikova G."/>
            <person name="Chertkov O."/>
            <person name="Kyrpides N."/>
            <person name="Mavromatis K."/>
            <person name="Ivanova N."/>
            <person name="Brettin T."/>
            <person name="Detter J.C."/>
            <person name="Han C."/>
            <person name="Larimer F."/>
            <person name="Land M."/>
            <person name="Hauser L."/>
            <person name="Markowitz V."/>
            <person name="Cheng J.-F."/>
            <person name="Hugenholtz P."/>
            <person name="Woyke T."/>
            <person name="Wu D."/>
            <person name="Tindall B."/>
            <person name="Pomrenke H."/>
            <person name="Brambilla E."/>
            <person name="Klenk H.-P."/>
            <person name="Eisen J.A."/>
        </authorList>
    </citation>
    <scope>NUCLEOTIDE SEQUENCE [LARGE SCALE GENOMIC DNA]</scope>
    <source>
        <strain evidence="2">ATCC BAA-1392 / DSM 18658 / VKM B-2454 / MOB10</strain>
    </source>
</reference>
<protein>
    <submittedName>
        <fullName evidence="1">Uncharacterized protein</fullName>
    </submittedName>
</protein>
<evidence type="ECO:0000313" key="2">
    <source>
        <dbReference type="Proteomes" id="UP000010798"/>
    </source>
</evidence>
<proteinExistence type="predicted"/>
<sequence>MRMKHKVVDWLLALSILLGFLMAWQSGRERSRLRDKYQQLHRIVGELLIADPSQVHVRALETREPLHFAWRISLPANYALQLSDKGGSQGPSSSTGSREFIARVRFREDEQGGLQVYQNFLGSSVTHSFADPSLAAFLRDRWGKIIVEQLGADRLVTIAPDRSAVLLRLTLPEGMQREARTILSPHSASVYVPVVYELKLGTDAPKP</sequence>
<keyword evidence="2" id="KW-1185">Reference proteome</keyword>
<dbReference type="RefSeq" id="WP_015244159.1">
    <property type="nucleotide sequence ID" value="NZ_JH621485.1"/>
</dbReference>
<dbReference type="KEGG" id="saci:Sinac_0550"/>
<gene>
    <name evidence="1" type="ordered locus">Sinac_0550</name>
</gene>
<accession>L0D6E4</accession>
<dbReference type="HOGENOM" id="CLU_1325603_0_0_0"/>
<dbReference type="EMBL" id="CP003364">
    <property type="protein sequence ID" value="AGA24974.1"/>
    <property type="molecule type" value="Genomic_DNA"/>
</dbReference>
<organism evidence="1 2">
    <name type="scientific">Singulisphaera acidiphila (strain ATCC BAA-1392 / DSM 18658 / VKM B-2454 / MOB10)</name>
    <dbReference type="NCBI Taxonomy" id="886293"/>
    <lineage>
        <taxon>Bacteria</taxon>
        <taxon>Pseudomonadati</taxon>
        <taxon>Planctomycetota</taxon>
        <taxon>Planctomycetia</taxon>
        <taxon>Isosphaerales</taxon>
        <taxon>Isosphaeraceae</taxon>
        <taxon>Singulisphaera</taxon>
    </lineage>
</organism>
<dbReference type="Proteomes" id="UP000010798">
    <property type="component" value="Chromosome"/>
</dbReference>
<dbReference type="eggNOG" id="ENOG502ZG09">
    <property type="taxonomic scope" value="Bacteria"/>
</dbReference>
<dbReference type="OrthoDB" id="286571at2"/>
<dbReference type="AlphaFoldDB" id="L0D6E4"/>